<sequence>MVVQLSFPDQTTSLSYSQIENNHINYSLEGRRCIPSTKTYGNHVKINTHRTSCQTLHPGCLM</sequence>
<dbReference type="EMBL" id="CM004387">
    <property type="protein sequence ID" value="OAY60259.1"/>
    <property type="molecule type" value="Genomic_DNA"/>
</dbReference>
<dbReference type="AlphaFoldDB" id="A0A2C9WM01"/>
<reference evidence="1" key="1">
    <citation type="submission" date="2016-02" db="EMBL/GenBank/DDBJ databases">
        <title>WGS assembly of Manihot esculenta.</title>
        <authorList>
            <person name="Bredeson J.V."/>
            <person name="Prochnik S.E."/>
            <person name="Lyons J.B."/>
            <person name="Schmutz J."/>
            <person name="Grimwood J."/>
            <person name="Vrebalov J."/>
            <person name="Bart R.S."/>
            <person name="Amuge T."/>
            <person name="Ferguson M.E."/>
            <person name="Green R."/>
            <person name="Putnam N."/>
            <person name="Stites J."/>
            <person name="Rounsley S."/>
            <person name="Rokhsar D.S."/>
        </authorList>
    </citation>
    <scope>NUCLEOTIDE SEQUENCE [LARGE SCALE GENOMIC DNA]</scope>
    <source>
        <tissue evidence="1">Leaf</tissue>
    </source>
</reference>
<evidence type="ECO:0000313" key="1">
    <source>
        <dbReference type="EMBL" id="OAY60259.1"/>
    </source>
</evidence>
<protein>
    <submittedName>
        <fullName evidence="1">Uncharacterized protein</fullName>
    </submittedName>
</protein>
<gene>
    <name evidence="1" type="ORF">MANES_01G098900</name>
</gene>
<proteinExistence type="predicted"/>
<accession>A0A2C9WM01</accession>
<name>A0A2C9WM01_MANES</name>
<organism evidence="1">
    <name type="scientific">Manihot esculenta</name>
    <name type="common">Cassava</name>
    <name type="synonym">Jatropha manihot</name>
    <dbReference type="NCBI Taxonomy" id="3983"/>
    <lineage>
        <taxon>Eukaryota</taxon>
        <taxon>Viridiplantae</taxon>
        <taxon>Streptophyta</taxon>
        <taxon>Embryophyta</taxon>
        <taxon>Tracheophyta</taxon>
        <taxon>Spermatophyta</taxon>
        <taxon>Magnoliopsida</taxon>
        <taxon>eudicotyledons</taxon>
        <taxon>Gunneridae</taxon>
        <taxon>Pentapetalae</taxon>
        <taxon>rosids</taxon>
        <taxon>fabids</taxon>
        <taxon>Malpighiales</taxon>
        <taxon>Euphorbiaceae</taxon>
        <taxon>Crotonoideae</taxon>
        <taxon>Manihoteae</taxon>
        <taxon>Manihot</taxon>
    </lineage>
</organism>